<sequence>MVLHLANHAGSTLFAAASWADVSIDYNRSGNLLVGSVDDESVQCIPGHQSLTERREDYYYNVTGTRLIPHSQTVVSCAHDLTFQVHHWQEPQHRVYHYRVHDNPCQLVTYDGRDSTLAATCCNDSTVYLFSVDTQGTVQADPALLDSKSLHQRPLSDALFVKRPSARPLLATVHEGSAKSATGRLNVWDIETHQNTQHFYRFPRSALCVDYHAPSDLVYVATGVQGDGVRRKKSSHLASLYMVDLRTRVVSSRTGILDRCSNIVKVSPCGTFVAVGMESNTCWLYDARFLRRPLHRLDHDESAGIYGAHWLSPTHLITAGSDGQ</sequence>
<dbReference type="InterPro" id="IPR036322">
    <property type="entry name" value="WD40_repeat_dom_sf"/>
</dbReference>
<evidence type="ECO:0000256" key="2">
    <source>
        <dbReference type="ARBA" id="ARBA00022737"/>
    </source>
</evidence>
<keyword evidence="2" id="KW-0677">Repeat</keyword>
<dbReference type="PANTHER" id="PTHR19857">
    <property type="entry name" value="MITOCHONDRIAL DIVISION PROTEIN 1-RELATED"/>
    <property type="match status" value="1"/>
</dbReference>
<dbReference type="SMART" id="SM00320">
    <property type="entry name" value="WD40"/>
    <property type="match status" value="3"/>
</dbReference>
<feature type="non-terminal residue" evidence="3">
    <location>
        <position position="1"/>
    </location>
</feature>
<comment type="caution">
    <text evidence="3">The sequence shown here is derived from an EMBL/GenBank/DDBJ whole genome shotgun (WGS) entry which is preliminary data.</text>
</comment>
<dbReference type="InterPro" id="IPR015943">
    <property type="entry name" value="WD40/YVTN_repeat-like_dom_sf"/>
</dbReference>
<keyword evidence="1" id="KW-0853">WD repeat</keyword>
<reference evidence="3" key="1">
    <citation type="submission" date="2022-07" db="EMBL/GenBank/DDBJ databases">
        <title>Phylogenomic reconstructions and comparative analyses of Kickxellomycotina fungi.</title>
        <authorList>
            <person name="Reynolds N.K."/>
            <person name="Stajich J.E."/>
            <person name="Barry K."/>
            <person name="Grigoriev I.V."/>
            <person name="Crous P."/>
            <person name="Smith M.E."/>
        </authorList>
    </citation>
    <scope>NUCLEOTIDE SEQUENCE</scope>
    <source>
        <strain evidence="3">RSA 1196</strain>
    </source>
</reference>
<protein>
    <submittedName>
        <fullName evidence="3">Uncharacterized protein</fullName>
    </submittedName>
</protein>
<gene>
    <name evidence="3" type="ORF">IWQ62_005442</name>
</gene>
<evidence type="ECO:0000313" key="3">
    <source>
        <dbReference type="EMBL" id="KAJ1955821.1"/>
    </source>
</evidence>
<dbReference type="AlphaFoldDB" id="A0A9W8E4Q5"/>
<dbReference type="OrthoDB" id="10248252at2759"/>
<dbReference type="Gene3D" id="2.130.10.10">
    <property type="entry name" value="YVTN repeat-like/Quinoprotein amine dehydrogenase"/>
    <property type="match status" value="1"/>
</dbReference>
<organism evidence="3 4">
    <name type="scientific">Dispira parvispora</name>
    <dbReference type="NCBI Taxonomy" id="1520584"/>
    <lineage>
        <taxon>Eukaryota</taxon>
        <taxon>Fungi</taxon>
        <taxon>Fungi incertae sedis</taxon>
        <taxon>Zoopagomycota</taxon>
        <taxon>Kickxellomycotina</taxon>
        <taxon>Dimargaritomycetes</taxon>
        <taxon>Dimargaritales</taxon>
        <taxon>Dimargaritaceae</taxon>
        <taxon>Dispira</taxon>
    </lineage>
</organism>
<dbReference type="SUPFAM" id="SSF50978">
    <property type="entry name" value="WD40 repeat-like"/>
    <property type="match status" value="1"/>
</dbReference>
<dbReference type="InterPro" id="IPR001680">
    <property type="entry name" value="WD40_rpt"/>
</dbReference>
<dbReference type="InterPro" id="IPR051179">
    <property type="entry name" value="WD_repeat_multifunction"/>
</dbReference>
<evidence type="ECO:0000313" key="4">
    <source>
        <dbReference type="Proteomes" id="UP001150925"/>
    </source>
</evidence>
<evidence type="ECO:0000256" key="1">
    <source>
        <dbReference type="ARBA" id="ARBA00022574"/>
    </source>
</evidence>
<proteinExistence type="predicted"/>
<accession>A0A9W8E4Q5</accession>
<keyword evidence="4" id="KW-1185">Reference proteome</keyword>
<name>A0A9W8E4Q5_9FUNG</name>
<dbReference type="EMBL" id="JANBPY010002248">
    <property type="protein sequence ID" value="KAJ1955821.1"/>
    <property type="molecule type" value="Genomic_DNA"/>
</dbReference>
<dbReference type="Proteomes" id="UP001150925">
    <property type="component" value="Unassembled WGS sequence"/>
</dbReference>